<sequence>MTDSSSTMIQLRDGAIYAAKHGDIIRARGIRYAKAARFQPPKPVKPWVGVIDCIKPATICPQLPSRLEALNGNIASGHVMDEDCLHVSICAPAKTDETKLLPVIVFIHGGGYTSGGGDLDVYSGLELAAAAVVQVSITYRLGILGYQPIEGIAPANLGLLDQLAALKWIQENISAFGGDPNQVTLSGSSAGGDSIYCLLAADGAEGLFQRAIFQSTPLGVRHMERGDMVKRLEAVAKESLSANAAEIPLDELFAVQTKLAMESRNFTTLGMPFAPTLGYSPLPATKDEFESRVQRALKHMPVFVGYCRDEGVAFEGIFGAMKPEIKPVITTGAAEYIGRAWFQDDSDKLWEQARAAGGNPWFFELNVVPNQSPFRATHTIEMPFILGGWDAWKNAPMLVGTNAEEAVRNVGAEVKKLWVAFARGEELGRTRFIIDEEFKF</sequence>
<name>A0ACC1QZD1_9HYPO</name>
<reference evidence="1" key="1">
    <citation type="submission" date="2022-07" db="EMBL/GenBank/DDBJ databases">
        <title>Genome Sequence of Lecanicillium saksenae.</title>
        <authorList>
            <person name="Buettner E."/>
        </authorList>
    </citation>
    <scope>NUCLEOTIDE SEQUENCE</scope>
    <source>
        <strain evidence="1">VT-O1</strain>
    </source>
</reference>
<evidence type="ECO:0000313" key="2">
    <source>
        <dbReference type="Proteomes" id="UP001148737"/>
    </source>
</evidence>
<proteinExistence type="predicted"/>
<gene>
    <name evidence="1" type="ORF">NLG97_g3663</name>
</gene>
<evidence type="ECO:0000313" key="1">
    <source>
        <dbReference type="EMBL" id="KAJ3495069.1"/>
    </source>
</evidence>
<dbReference type="Proteomes" id="UP001148737">
    <property type="component" value="Unassembled WGS sequence"/>
</dbReference>
<dbReference type="EMBL" id="JANAKD010000315">
    <property type="protein sequence ID" value="KAJ3495069.1"/>
    <property type="molecule type" value="Genomic_DNA"/>
</dbReference>
<keyword evidence="2" id="KW-1185">Reference proteome</keyword>
<protein>
    <submittedName>
        <fullName evidence="1">Uncharacterized protein</fullName>
    </submittedName>
</protein>
<organism evidence="1 2">
    <name type="scientific">Lecanicillium saksenae</name>
    <dbReference type="NCBI Taxonomy" id="468837"/>
    <lineage>
        <taxon>Eukaryota</taxon>
        <taxon>Fungi</taxon>
        <taxon>Dikarya</taxon>
        <taxon>Ascomycota</taxon>
        <taxon>Pezizomycotina</taxon>
        <taxon>Sordariomycetes</taxon>
        <taxon>Hypocreomycetidae</taxon>
        <taxon>Hypocreales</taxon>
        <taxon>Cordycipitaceae</taxon>
        <taxon>Lecanicillium</taxon>
    </lineage>
</organism>
<comment type="caution">
    <text evidence="1">The sequence shown here is derived from an EMBL/GenBank/DDBJ whole genome shotgun (WGS) entry which is preliminary data.</text>
</comment>
<accession>A0ACC1QZD1</accession>